<evidence type="ECO:0000313" key="2">
    <source>
        <dbReference type="EMBL" id="VDK47551.1"/>
    </source>
</evidence>
<evidence type="ECO:0008006" key="4">
    <source>
        <dbReference type="Google" id="ProtNLM"/>
    </source>
</evidence>
<evidence type="ECO:0000313" key="3">
    <source>
        <dbReference type="Proteomes" id="UP000271889"/>
    </source>
</evidence>
<feature type="compositionally biased region" description="Pro residues" evidence="1">
    <location>
        <begin position="7"/>
        <end position="16"/>
    </location>
</feature>
<proteinExistence type="predicted"/>
<evidence type="ECO:0000256" key="1">
    <source>
        <dbReference type="SAM" id="MobiDB-lite"/>
    </source>
</evidence>
<keyword evidence="3" id="KW-1185">Reference proteome</keyword>
<dbReference type="OrthoDB" id="411372at2759"/>
<feature type="non-terminal residue" evidence="2">
    <location>
        <position position="1"/>
    </location>
</feature>
<dbReference type="AlphaFoldDB" id="A0A3P6RVF9"/>
<feature type="region of interest" description="Disordered" evidence="1">
    <location>
        <begin position="1"/>
        <end position="27"/>
    </location>
</feature>
<reference evidence="2 3" key="1">
    <citation type="submission" date="2018-11" db="EMBL/GenBank/DDBJ databases">
        <authorList>
            <consortium name="Pathogen Informatics"/>
        </authorList>
    </citation>
    <scope>NUCLEOTIDE SEQUENCE [LARGE SCALE GENOMIC DNA]</scope>
</reference>
<gene>
    <name evidence="2" type="ORF">CGOC_LOCUS1058</name>
</gene>
<dbReference type="Proteomes" id="UP000271889">
    <property type="component" value="Unassembled WGS sequence"/>
</dbReference>
<dbReference type="EMBL" id="UYRV01001809">
    <property type="protein sequence ID" value="VDK47551.1"/>
    <property type="molecule type" value="Genomic_DNA"/>
</dbReference>
<feature type="region of interest" description="Disordered" evidence="1">
    <location>
        <begin position="191"/>
        <end position="222"/>
    </location>
</feature>
<accession>A0A3P6RVF9</accession>
<protein>
    <recommendedName>
        <fullName evidence="4">RWD domain-containing protein</fullName>
    </recommendedName>
</protein>
<sequence length="335" mass="37150">EKAPGPIIAPPEPPTSAPVSAPANGNARPARIVPTKILVRREQKGEQVQLDAKKQDIQFFMKRFPKAVHTQAENGDTIIFNYKITDPDWVFDVRTIKFGIKLEANYPIDMPVIMVPKENIALPDILKSHLEAGCNEALKTNYANFESKNAFEPIGKIFVRWLDRNIFDLFVAGLKKTKLVQEAEAAGIRLVVPNPEAEQPQKEEEEEAPAANLPDDPDKTASEVDDLANLHLYDKEPNQGDNVDQNSTTAAQQSTPEIEVALVWRDSSHYIAQTAATYIVNHEQIFSAETSPLSPQFRSISVVNACDVDKNMIIPYQLMTIQSDGVANAANLLRA</sequence>
<organism evidence="2 3">
    <name type="scientific">Cylicostephanus goldi</name>
    <name type="common">Nematode worm</name>
    <dbReference type="NCBI Taxonomy" id="71465"/>
    <lineage>
        <taxon>Eukaryota</taxon>
        <taxon>Metazoa</taxon>
        <taxon>Ecdysozoa</taxon>
        <taxon>Nematoda</taxon>
        <taxon>Chromadorea</taxon>
        <taxon>Rhabditida</taxon>
        <taxon>Rhabditina</taxon>
        <taxon>Rhabditomorpha</taxon>
        <taxon>Strongyloidea</taxon>
        <taxon>Strongylidae</taxon>
        <taxon>Cylicostephanus</taxon>
    </lineage>
</organism>
<name>A0A3P6RVF9_CYLGO</name>